<organism evidence="1 2">
    <name type="scientific">Paenibacillus mucilaginosus (strain KNP414)</name>
    <dbReference type="NCBI Taxonomy" id="1036673"/>
    <lineage>
        <taxon>Bacteria</taxon>
        <taxon>Bacillati</taxon>
        <taxon>Bacillota</taxon>
        <taxon>Bacilli</taxon>
        <taxon>Bacillales</taxon>
        <taxon>Paenibacillaceae</taxon>
        <taxon>Paenibacillus</taxon>
    </lineage>
</organism>
<dbReference type="HOGENOM" id="CLU_3101689_0_0_9"/>
<gene>
    <name evidence="1" type="ordered locus">KNP414_00207</name>
</gene>
<reference evidence="1 2" key="2">
    <citation type="journal article" date="2013" name="Genome Announc.">
        <title>Genome Sequence of Growth-Improving Paenibacillus mucilaginosus Strain KNP414.</title>
        <authorList>
            <person name="Lu J.J."/>
            <person name="Wang J.F."/>
            <person name="Hu X.F."/>
        </authorList>
    </citation>
    <scope>NUCLEOTIDE SEQUENCE [LARGE SCALE GENOMIC DNA]</scope>
    <source>
        <strain evidence="1 2">KNP414</strain>
    </source>
</reference>
<accession>F8FKZ0</accession>
<sequence length="51" mass="5740">MVFFHKAQLLLLGLQPDRCKDMAALLVQARPLSPRTGRVLAFLPLYIGRCT</sequence>
<dbReference type="KEGG" id="pms:KNP414_00207"/>
<reference evidence="2" key="1">
    <citation type="submission" date="2011-06" db="EMBL/GenBank/DDBJ databases">
        <title>Complete genome sequence of Paenibacillus mucilaginosus KNP414.</title>
        <authorList>
            <person name="Wang J."/>
            <person name="Hu S."/>
            <person name="Hu X."/>
            <person name="Zhang B."/>
            <person name="Dong D."/>
            <person name="Zhang S."/>
            <person name="Zhao K."/>
            <person name="Wu D."/>
        </authorList>
    </citation>
    <scope>NUCLEOTIDE SEQUENCE [LARGE SCALE GENOMIC DNA]</scope>
    <source>
        <strain evidence="2">KNP414</strain>
    </source>
</reference>
<dbReference type="EMBL" id="CP002869">
    <property type="protein sequence ID" value="AEI38850.1"/>
    <property type="molecule type" value="Genomic_DNA"/>
</dbReference>
<protein>
    <submittedName>
        <fullName evidence="1">Uncharacterized protein</fullName>
    </submittedName>
</protein>
<name>F8FKZ0_PAEMK</name>
<dbReference type="PATRIC" id="fig|1036673.3.peg.187"/>
<dbReference type="AlphaFoldDB" id="F8FKZ0"/>
<evidence type="ECO:0000313" key="2">
    <source>
        <dbReference type="Proteomes" id="UP000006620"/>
    </source>
</evidence>
<evidence type="ECO:0000313" key="1">
    <source>
        <dbReference type="EMBL" id="AEI38850.1"/>
    </source>
</evidence>
<proteinExistence type="predicted"/>
<dbReference type="Proteomes" id="UP000006620">
    <property type="component" value="Chromosome"/>
</dbReference>